<feature type="domain" description="Gamma-glutamylcyclotransferase AIG2-like" evidence="5">
    <location>
        <begin position="23"/>
        <end position="111"/>
    </location>
</feature>
<dbReference type="InterPro" id="IPR017939">
    <property type="entry name" value="G-Glutamylcylcotransferase"/>
</dbReference>
<dbReference type="GO" id="GO:0003839">
    <property type="term" value="F:gamma-glutamylcyclotransferase activity"/>
    <property type="evidence" value="ECO:0007669"/>
    <property type="project" value="UniProtKB-EC"/>
</dbReference>
<evidence type="ECO:0000313" key="6">
    <source>
        <dbReference type="EMBL" id="KAE8353139.1"/>
    </source>
</evidence>
<evidence type="ECO:0000256" key="3">
    <source>
        <dbReference type="PIRSR" id="PIRSR617939-1"/>
    </source>
</evidence>
<dbReference type="Gene3D" id="3.10.490.10">
    <property type="entry name" value="Gamma-glutamyl cyclotransferase-like"/>
    <property type="match status" value="1"/>
</dbReference>
<evidence type="ECO:0000256" key="4">
    <source>
        <dbReference type="PIRSR" id="PIRSR617939-2"/>
    </source>
</evidence>
<dbReference type="PANTHER" id="PTHR12935">
    <property type="entry name" value="GAMMA-GLUTAMYLCYCLOTRANSFERASE"/>
    <property type="match status" value="1"/>
</dbReference>
<accession>A0A5N6Z8U8</accession>
<dbReference type="Proteomes" id="UP000327118">
    <property type="component" value="Unassembled WGS sequence"/>
</dbReference>
<evidence type="ECO:0000313" key="7">
    <source>
        <dbReference type="Proteomes" id="UP000327118"/>
    </source>
</evidence>
<dbReference type="PANTHER" id="PTHR12935:SF0">
    <property type="entry name" value="GAMMA-GLUTAMYLCYCLOTRANSFERASE"/>
    <property type="match status" value="1"/>
</dbReference>
<evidence type="ECO:0000259" key="5">
    <source>
        <dbReference type="Pfam" id="PF06094"/>
    </source>
</evidence>
<dbReference type="SUPFAM" id="SSF110857">
    <property type="entry name" value="Gamma-glutamyl cyclotransferase-like"/>
    <property type="match status" value="1"/>
</dbReference>
<feature type="active site" description="Proton acceptor" evidence="3">
    <location>
        <position position="95"/>
    </location>
</feature>
<dbReference type="OrthoDB" id="2924818at2759"/>
<evidence type="ECO:0000256" key="1">
    <source>
        <dbReference type="ARBA" id="ARBA00012346"/>
    </source>
</evidence>
<keyword evidence="7" id="KW-1185">Reference proteome</keyword>
<name>A0A5N6Z8U8_9EURO</name>
<reference evidence="7" key="1">
    <citation type="submission" date="2019-04" db="EMBL/GenBank/DDBJ databases">
        <title>Friends and foes A comparative genomics studyof 23 Aspergillus species from section Flavi.</title>
        <authorList>
            <consortium name="DOE Joint Genome Institute"/>
            <person name="Kjaerbolling I."/>
            <person name="Vesth T."/>
            <person name="Frisvad J.C."/>
            <person name="Nybo J.L."/>
            <person name="Theobald S."/>
            <person name="Kildgaard S."/>
            <person name="Isbrandt T."/>
            <person name="Kuo A."/>
            <person name="Sato A."/>
            <person name="Lyhne E.K."/>
            <person name="Kogle M.E."/>
            <person name="Wiebenga A."/>
            <person name="Kun R.S."/>
            <person name="Lubbers R.J."/>
            <person name="Makela M.R."/>
            <person name="Barry K."/>
            <person name="Chovatia M."/>
            <person name="Clum A."/>
            <person name="Daum C."/>
            <person name="Haridas S."/>
            <person name="He G."/>
            <person name="LaButti K."/>
            <person name="Lipzen A."/>
            <person name="Mondo S."/>
            <person name="Riley R."/>
            <person name="Salamov A."/>
            <person name="Simmons B.A."/>
            <person name="Magnuson J.K."/>
            <person name="Henrissat B."/>
            <person name="Mortensen U.H."/>
            <person name="Larsen T.O."/>
            <person name="Devries R.P."/>
            <person name="Grigoriev I.V."/>
            <person name="Machida M."/>
            <person name="Baker S.E."/>
            <person name="Andersen M.R."/>
        </authorList>
    </citation>
    <scope>NUCLEOTIDE SEQUENCE [LARGE SCALE GENOMIC DNA]</scope>
    <source>
        <strain evidence="7">CBS 553.77</strain>
    </source>
</reference>
<dbReference type="AlphaFoldDB" id="A0A5N6Z8U8"/>
<dbReference type="InterPro" id="IPR013024">
    <property type="entry name" value="GGCT-like"/>
</dbReference>
<sequence length="234" mass="26267">MNDMTTGMAPRATSSRTEPRYYYFAFGSNMHLTQMASRCPGSTLVAKGILHGYRFQINERGVANVIPSIPGEPSCVEGILFAVTSGDITTLDRSEGVAQRFYDKVRLPVQVEPLAIDALKSTKTLFAARELELLNSSPEQKQRAEHSQGRSMKEVEALVYLSSRYDCHGRIRNEYVDRMELAMADAQKLGVRQSYLEASLYPVVFVESGRPELGMLDIIVRRLKQATDALRVRR</sequence>
<proteinExistence type="predicted"/>
<gene>
    <name evidence="6" type="ORF">BDV28DRAFT_113075</name>
</gene>
<evidence type="ECO:0000256" key="2">
    <source>
        <dbReference type="ARBA" id="ARBA00023239"/>
    </source>
</evidence>
<dbReference type="CDD" id="cd06661">
    <property type="entry name" value="GGCT_like"/>
    <property type="match status" value="1"/>
</dbReference>
<feature type="binding site" evidence="4">
    <location>
        <begin position="23"/>
        <end position="28"/>
    </location>
    <ligand>
        <name>substrate</name>
    </ligand>
</feature>
<dbReference type="EC" id="4.3.2.9" evidence="1"/>
<protein>
    <recommendedName>
        <fullName evidence="1">gamma-glutamylcyclotransferase</fullName>
        <ecNumber evidence="1">4.3.2.9</ecNumber>
    </recommendedName>
</protein>
<dbReference type="Pfam" id="PF06094">
    <property type="entry name" value="GGACT"/>
    <property type="match status" value="1"/>
</dbReference>
<keyword evidence="2" id="KW-0456">Lyase</keyword>
<organism evidence="6 7">
    <name type="scientific">Aspergillus coremiiformis</name>
    <dbReference type="NCBI Taxonomy" id="138285"/>
    <lineage>
        <taxon>Eukaryota</taxon>
        <taxon>Fungi</taxon>
        <taxon>Dikarya</taxon>
        <taxon>Ascomycota</taxon>
        <taxon>Pezizomycotina</taxon>
        <taxon>Eurotiomycetes</taxon>
        <taxon>Eurotiomycetidae</taxon>
        <taxon>Eurotiales</taxon>
        <taxon>Aspergillaceae</taxon>
        <taxon>Aspergillus</taxon>
        <taxon>Aspergillus subgen. Circumdati</taxon>
    </lineage>
</organism>
<dbReference type="InterPro" id="IPR036568">
    <property type="entry name" value="GGCT-like_sf"/>
</dbReference>
<dbReference type="EMBL" id="ML739106">
    <property type="protein sequence ID" value="KAE8353139.1"/>
    <property type="molecule type" value="Genomic_DNA"/>
</dbReference>
<dbReference type="InterPro" id="IPR009288">
    <property type="entry name" value="AIG2-like_dom"/>
</dbReference>